<dbReference type="InterPro" id="IPR051806">
    <property type="entry name" value="HAD-like_SPP"/>
</dbReference>
<dbReference type="InterPro" id="IPR023214">
    <property type="entry name" value="HAD_sf"/>
</dbReference>
<reference evidence="2 5" key="2">
    <citation type="journal article" date="2019" name="Nat. Commun.">
        <title>A new type of DNA phosphorothioation-based antiviral system in archaea.</title>
        <authorList>
            <person name="Xiong L."/>
            <person name="Liu S."/>
            <person name="Chen S."/>
            <person name="Xiao Y."/>
            <person name="Zhu B."/>
            <person name="Gao Y."/>
            <person name="Zhang Y."/>
            <person name="Chen B."/>
            <person name="Luo J."/>
            <person name="Deng Z."/>
            <person name="Chen X."/>
            <person name="Wang L."/>
            <person name="Chen S."/>
        </authorList>
    </citation>
    <scope>NUCLEOTIDE SEQUENCE [LARGE SCALE GENOMIC DNA]</scope>
    <source>
        <strain evidence="2 5">CGMCC 1.10331</strain>
    </source>
</reference>
<dbReference type="Proteomes" id="UP000296733">
    <property type="component" value="Chromosome"/>
</dbReference>
<dbReference type="Gene3D" id="3.40.50.1000">
    <property type="entry name" value="HAD superfamily/HAD-like"/>
    <property type="match status" value="1"/>
</dbReference>
<dbReference type="InterPro" id="IPR041492">
    <property type="entry name" value="HAD_2"/>
</dbReference>
<dbReference type="SFLD" id="SFLDS00003">
    <property type="entry name" value="Haloacid_Dehalogenase"/>
    <property type="match status" value="1"/>
</dbReference>
<reference evidence="3 4" key="1">
    <citation type="submission" date="2016-10" db="EMBL/GenBank/DDBJ databases">
        <authorList>
            <person name="de Groot N.N."/>
        </authorList>
    </citation>
    <scope>NUCLEOTIDE SEQUENCE [LARGE SCALE GENOMIC DNA]</scope>
    <source>
        <strain evidence="3 4">CGMCC 1.10331</strain>
    </source>
</reference>
<dbReference type="Pfam" id="PF13419">
    <property type="entry name" value="HAD_2"/>
    <property type="match status" value="1"/>
</dbReference>
<dbReference type="NCBIfam" id="TIGR01509">
    <property type="entry name" value="HAD-SF-IA-v3"/>
    <property type="match status" value="1"/>
</dbReference>
<dbReference type="AlphaFoldDB" id="A0A1H5X6L5"/>
<dbReference type="OrthoDB" id="372285at2157"/>
<dbReference type="Proteomes" id="UP000236740">
    <property type="component" value="Unassembled WGS sequence"/>
</dbReference>
<dbReference type="Gene3D" id="1.10.150.240">
    <property type="entry name" value="Putative phosphatase, domain 2"/>
    <property type="match status" value="1"/>
</dbReference>
<protein>
    <submittedName>
        <fullName evidence="2">HAD family phosphatase</fullName>
    </submittedName>
    <submittedName>
        <fullName evidence="3">Haloacid dehalogenase superfamily, subfamily IA, variant 3 with third motif having DD or ED</fullName>
    </submittedName>
</protein>
<evidence type="ECO:0000313" key="5">
    <source>
        <dbReference type="Proteomes" id="UP000296733"/>
    </source>
</evidence>
<dbReference type="EMBL" id="CP031311">
    <property type="protein sequence ID" value="QCC46234.1"/>
    <property type="molecule type" value="Genomic_DNA"/>
</dbReference>
<dbReference type="PANTHER" id="PTHR43481">
    <property type="entry name" value="FRUCTOSE-1-PHOSPHATE PHOSPHATASE"/>
    <property type="match status" value="1"/>
</dbReference>
<dbReference type="InterPro" id="IPR006439">
    <property type="entry name" value="HAD-SF_hydro_IA"/>
</dbReference>
<keyword evidence="4" id="KW-1185">Reference proteome</keyword>
<evidence type="ECO:0000313" key="2">
    <source>
        <dbReference type="EMBL" id="QCC46234.1"/>
    </source>
</evidence>
<comment type="similarity">
    <text evidence="1">Belongs to the HAD-like hydrolase superfamily.</text>
</comment>
<dbReference type="InterPro" id="IPR023198">
    <property type="entry name" value="PGP-like_dom2"/>
</dbReference>
<dbReference type="PANTHER" id="PTHR43481:SF4">
    <property type="entry name" value="GLYCEROL-1-PHOSPHATE PHOSPHOHYDROLASE 1-RELATED"/>
    <property type="match status" value="1"/>
</dbReference>
<evidence type="ECO:0000313" key="3">
    <source>
        <dbReference type="EMBL" id="SEG07399.1"/>
    </source>
</evidence>
<dbReference type="SUPFAM" id="SSF56784">
    <property type="entry name" value="HAD-like"/>
    <property type="match status" value="1"/>
</dbReference>
<dbReference type="RefSeq" id="WP_103991167.1">
    <property type="nucleotide sequence ID" value="NZ_CP031311.1"/>
</dbReference>
<dbReference type="EMBL" id="FNVN01000001">
    <property type="protein sequence ID" value="SEG07399.1"/>
    <property type="molecule type" value="Genomic_DNA"/>
</dbReference>
<evidence type="ECO:0000256" key="1">
    <source>
        <dbReference type="ARBA" id="ARBA00007958"/>
    </source>
</evidence>
<name>A0A1H5X6L5_9EURY</name>
<evidence type="ECO:0000313" key="4">
    <source>
        <dbReference type="Proteomes" id="UP000236740"/>
    </source>
</evidence>
<accession>A0A1H5X6L5</accession>
<organism evidence="3 4">
    <name type="scientific">Halobellus limi</name>
    <dbReference type="NCBI Taxonomy" id="699433"/>
    <lineage>
        <taxon>Archaea</taxon>
        <taxon>Methanobacteriati</taxon>
        <taxon>Methanobacteriota</taxon>
        <taxon>Stenosarchaea group</taxon>
        <taxon>Halobacteria</taxon>
        <taxon>Halobacteriales</taxon>
        <taxon>Haloferacaceae</taxon>
        <taxon>Halobellus</taxon>
    </lineage>
</organism>
<dbReference type="InterPro" id="IPR036412">
    <property type="entry name" value="HAD-like_sf"/>
</dbReference>
<gene>
    <name evidence="2" type="ORF">DV707_00230</name>
    <name evidence="3" type="ORF">SAMN04488133_1514</name>
</gene>
<dbReference type="GeneID" id="39856468"/>
<dbReference type="SFLD" id="SFLDG01129">
    <property type="entry name" value="C1.5:_HAD__Beta-PGM__Phosphata"/>
    <property type="match status" value="1"/>
</dbReference>
<proteinExistence type="inferred from homology"/>
<dbReference type="GO" id="GO:0050308">
    <property type="term" value="F:sugar-phosphatase activity"/>
    <property type="evidence" value="ECO:0007669"/>
    <property type="project" value="TreeGrafter"/>
</dbReference>
<dbReference type="KEGG" id="hlm:DV707_00230"/>
<sequence length="217" mass="24085">MDVPDGTVLFDMDGVLVDSETYWHRFEDEWVFAAAIESGSPAHEEVTGMPYYEIYDYLDAEYGTAVSRDEFTSKYEERAESLYGEQVALTDGVPELFDGIRADEPALGIVSSARRSWIDIVRERFGLDPLDLVLSAEEIDEPGKPEPHVYEHAASELGFDPAECVVVEDSINGIESAVRAGAFTIAFRSTHNADLDLSRADVVAGSFDELREVLFES</sequence>